<organism evidence="1">
    <name type="scientific">bioreactor metagenome</name>
    <dbReference type="NCBI Taxonomy" id="1076179"/>
    <lineage>
        <taxon>unclassified sequences</taxon>
        <taxon>metagenomes</taxon>
        <taxon>ecological metagenomes</taxon>
    </lineage>
</organism>
<accession>A0A645BMB3</accession>
<dbReference type="EMBL" id="VSSQ01021009">
    <property type="protein sequence ID" value="MPM66322.1"/>
    <property type="molecule type" value="Genomic_DNA"/>
</dbReference>
<dbReference type="AlphaFoldDB" id="A0A645BMB3"/>
<protein>
    <submittedName>
        <fullName evidence="1">Uncharacterized protein</fullName>
    </submittedName>
</protein>
<proteinExistence type="predicted"/>
<name>A0A645BMB3_9ZZZZ</name>
<gene>
    <name evidence="1" type="ORF">SDC9_113229</name>
</gene>
<comment type="caution">
    <text evidence="1">The sequence shown here is derived from an EMBL/GenBank/DDBJ whole genome shotgun (WGS) entry which is preliminary data.</text>
</comment>
<reference evidence="1" key="1">
    <citation type="submission" date="2019-08" db="EMBL/GenBank/DDBJ databases">
        <authorList>
            <person name="Kucharzyk K."/>
            <person name="Murdoch R.W."/>
            <person name="Higgins S."/>
            <person name="Loffler F."/>
        </authorList>
    </citation>
    <scope>NUCLEOTIDE SEQUENCE</scope>
</reference>
<sequence length="250" mass="27825">MRYVVFRHGENRNHRDGTRVATDSARSFIHAGKVGIQIAGVAAPSGDFFSGSGDFAKGFCVIRNVRDDNQHVHAKLICQIFRCGDRHARGRDAFDGGIIREIDKRNRLFNCARLSKIADEEIRFFKRDADRGKHDGEILIRAKHPCLARNLRGEVSMRQAGAGEHRQFLSANQRVEPVDRGDTRLNELAGVISRGGVHGRTVDVQVLFRNQRRPFVDGLAHAVKDSAEHIGSNVQLNALAEKSCLRGADL</sequence>
<evidence type="ECO:0000313" key="1">
    <source>
        <dbReference type="EMBL" id="MPM66322.1"/>
    </source>
</evidence>